<evidence type="ECO:0000313" key="2">
    <source>
        <dbReference type="Proteomes" id="UP000828390"/>
    </source>
</evidence>
<accession>A0A9D4D3J9</accession>
<proteinExistence type="predicted"/>
<organism evidence="1 2">
    <name type="scientific">Dreissena polymorpha</name>
    <name type="common">Zebra mussel</name>
    <name type="synonym">Mytilus polymorpha</name>
    <dbReference type="NCBI Taxonomy" id="45954"/>
    <lineage>
        <taxon>Eukaryota</taxon>
        <taxon>Metazoa</taxon>
        <taxon>Spiralia</taxon>
        <taxon>Lophotrochozoa</taxon>
        <taxon>Mollusca</taxon>
        <taxon>Bivalvia</taxon>
        <taxon>Autobranchia</taxon>
        <taxon>Heteroconchia</taxon>
        <taxon>Euheterodonta</taxon>
        <taxon>Imparidentia</taxon>
        <taxon>Neoheterodontei</taxon>
        <taxon>Myida</taxon>
        <taxon>Dreissenoidea</taxon>
        <taxon>Dreissenidae</taxon>
        <taxon>Dreissena</taxon>
    </lineage>
</organism>
<name>A0A9D4D3J9_DREPO</name>
<gene>
    <name evidence="1" type="ORF">DPMN_044095</name>
</gene>
<dbReference type="Proteomes" id="UP000828390">
    <property type="component" value="Unassembled WGS sequence"/>
</dbReference>
<keyword evidence="2" id="KW-1185">Reference proteome</keyword>
<dbReference type="AlphaFoldDB" id="A0A9D4D3J9"/>
<comment type="caution">
    <text evidence="1">The sequence shown here is derived from an EMBL/GenBank/DDBJ whole genome shotgun (WGS) entry which is preliminary data.</text>
</comment>
<dbReference type="EMBL" id="JAIWYP010000011">
    <property type="protein sequence ID" value="KAH3737502.1"/>
    <property type="molecule type" value="Genomic_DNA"/>
</dbReference>
<evidence type="ECO:0000313" key="1">
    <source>
        <dbReference type="EMBL" id="KAH3737502.1"/>
    </source>
</evidence>
<protein>
    <submittedName>
        <fullName evidence="1">Uncharacterized protein</fullName>
    </submittedName>
</protein>
<reference evidence="1" key="1">
    <citation type="journal article" date="2019" name="bioRxiv">
        <title>The Genome of the Zebra Mussel, Dreissena polymorpha: A Resource for Invasive Species Research.</title>
        <authorList>
            <person name="McCartney M.A."/>
            <person name="Auch B."/>
            <person name="Kono T."/>
            <person name="Mallez S."/>
            <person name="Zhang Y."/>
            <person name="Obille A."/>
            <person name="Becker A."/>
            <person name="Abrahante J.E."/>
            <person name="Garbe J."/>
            <person name="Badalamenti J.P."/>
            <person name="Herman A."/>
            <person name="Mangelson H."/>
            <person name="Liachko I."/>
            <person name="Sullivan S."/>
            <person name="Sone E.D."/>
            <person name="Koren S."/>
            <person name="Silverstein K.A.T."/>
            <person name="Beckman K.B."/>
            <person name="Gohl D.M."/>
        </authorList>
    </citation>
    <scope>NUCLEOTIDE SEQUENCE</scope>
    <source>
        <strain evidence="1">Duluth1</strain>
        <tissue evidence="1">Whole animal</tissue>
    </source>
</reference>
<sequence length="85" mass="9758">MVKRQPGVYFYAMWKKPVGLNTQPKWSGTAVCVEAKIEADTRGRVSLDSSEKDRLGDLGVRECLIEEGLCLLSLRCRDTVRRRWE</sequence>
<reference evidence="1" key="2">
    <citation type="submission" date="2020-11" db="EMBL/GenBank/DDBJ databases">
        <authorList>
            <person name="McCartney M.A."/>
            <person name="Auch B."/>
            <person name="Kono T."/>
            <person name="Mallez S."/>
            <person name="Becker A."/>
            <person name="Gohl D.M."/>
            <person name="Silverstein K.A.T."/>
            <person name="Koren S."/>
            <person name="Bechman K.B."/>
            <person name="Herman A."/>
            <person name="Abrahante J.E."/>
            <person name="Garbe J."/>
        </authorList>
    </citation>
    <scope>NUCLEOTIDE SEQUENCE</scope>
    <source>
        <strain evidence="1">Duluth1</strain>
        <tissue evidence="1">Whole animal</tissue>
    </source>
</reference>